<keyword evidence="3" id="KW-1185">Reference proteome</keyword>
<proteinExistence type="predicted"/>
<evidence type="ECO:0000256" key="1">
    <source>
        <dbReference type="SAM" id="MobiDB-lite"/>
    </source>
</evidence>
<evidence type="ECO:0000313" key="2">
    <source>
        <dbReference type="EMBL" id="EGE08569.1"/>
    </source>
</evidence>
<gene>
    <name evidence="2" type="ORF">TEQG_07586</name>
</gene>
<dbReference type="EMBL" id="DS995782">
    <property type="protein sequence ID" value="EGE08569.1"/>
    <property type="molecule type" value="Genomic_DNA"/>
</dbReference>
<dbReference type="Proteomes" id="UP000009169">
    <property type="component" value="Unassembled WGS sequence"/>
</dbReference>
<organism evidence="2 3">
    <name type="scientific">Trichophyton equinum (strain ATCC MYA-4606 / CBS 127.97)</name>
    <name type="common">Horse ringworm fungus</name>
    <dbReference type="NCBI Taxonomy" id="559882"/>
    <lineage>
        <taxon>Eukaryota</taxon>
        <taxon>Fungi</taxon>
        <taxon>Dikarya</taxon>
        <taxon>Ascomycota</taxon>
        <taxon>Pezizomycotina</taxon>
        <taxon>Eurotiomycetes</taxon>
        <taxon>Eurotiomycetidae</taxon>
        <taxon>Onygenales</taxon>
        <taxon>Arthrodermataceae</taxon>
        <taxon>Trichophyton</taxon>
    </lineage>
</organism>
<accession>F2Q351</accession>
<name>F2Q351_TRIEC</name>
<dbReference type="HOGENOM" id="CLU_1714619_0_0_1"/>
<dbReference type="VEuPathDB" id="FungiDB:TEQG_07586"/>
<reference evidence="3" key="1">
    <citation type="journal article" date="2012" name="MBio">
        <title>Comparative genome analysis of Trichophyton rubrum and related dermatophytes reveals candidate genes involved in infection.</title>
        <authorList>
            <person name="Martinez D.A."/>
            <person name="Oliver B.G."/>
            <person name="Graeser Y."/>
            <person name="Goldberg J.M."/>
            <person name="Li W."/>
            <person name="Martinez-Rossi N.M."/>
            <person name="Monod M."/>
            <person name="Shelest E."/>
            <person name="Barton R.C."/>
            <person name="Birch E."/>
            <person name="Brakhage A.A."/>
            <person name="Chen Z."/>
            <person name="Gurr S.J."/>
            <person name="Heiman D."/>
            <person name="Heitman J."/>
            <person name="Kosti I."/>
            <person name="Rossi A."/>
            <person name="Saif S."/>
            <person name="Samalova M."/>
            <person name="Saunders C.W."/>
            <person name="Shea T."/>
            <person name="Summerbell R.C."/>
            <person name="Xu J."/>
            <person name="Young S."/>
            <person name="Zeng Q."/>
            <person name="Birren B.W."/>
            <person name="Cuomo C.A."/>
            <person name="White T.C."/>
        </authorList>
    </citation>
    <scope>NUCLEOTIDE SEQUENCE [LARGE SCALE GENOMIC DNA]</scope>
    <source>
        <strain evidence="3">ATCC MYA-4606 / CBS 127.97</strain>
    </source>
</reference>
<protein>
    <submittedName>
        <fullName evidence="2">Uncharacterized protein</fullName>
    </submittedName>
</protein>
<feature type="region of interest" description="Disordered" evidence="1">
    <location>
        <begin position="63"/>
        <end position="84"/>
    </location>
</feature>
<evidence type="ECO:0000313" key="3">
    <source>
        <dbReference type="Proteomes" id="UP000009169"/>
    </source>
</evidence>
<dbReference type="AlphaFoldDB" id="F2Q351"/>
<sequence length="153" mass="16169">MLINQAGVKFAKGQTGEFANRTPFSALPSGNNSSVGAGNLKRPACDKMKRLLLGENVVHASRKPVSTIPSTSGQEASGGIAANDRAFLGRPRRLALVEGDQLKSPAPRPEMKKISGALTSQRVRSVELSNRPFKACCIALEDRPSTPAKEGTA</sequence>